<sequence length="235" mass="26525">MKKLILLSLLSLNIHASVNYDQLSQLKEAIYLAFDELKPDSSHSLSINQKVGDLESYWWDLDIVHASYSGVEQDGLFSHNIFLFGGFARLDGMTLDGLALTACHEIGHGIGGLPLKVNGKTMEGQADYYATQTCLPILFKYLKQADELSTDPYIEYFCKSHTDYSYCQRAMTALESEIFFFSYLGDETSFEERSTEVVTELNTSETYYPSAQCRLDTSMNGIFGLARPTCWFPKN</sequence>
<proteinExistence type="predicted"/>
<name>A0A1Y5F397_9BACT</name>
<dbReference type="AlphaFoldDB" id="A0A1Y5F397"/>
<comment type="caution">
    <text evidence="1">The sequence shown here is derived from an EMBL/GenBank/DDBJ whole genome shotgun (WGS) entry which is preliminary data.</text>
</comment>
<evidence type="ECO:0000313" key="2">
    <source>
        <dbReference type="Proteomes" id="UP000196531"/>
    </source>
</evidence>
<evidence type="ECO:0000313" key="1">
    <source>
        <dbReference type="EMBL" id="OUR93713.1"/>
    </source>
</evidence>
<dbReference type="Proteomes" id="UP000196531">
    <property type="component" value="Unassembled WGS sequence"/>
</dbReference>
<gene>
    <name evidence="1" type="ORF">A9Q84_19825</name>
</gene>
<dbReference type="EMBL" id="MAAO01000015">
    <property type="protein sequence ID" value="OUR93713.1"/>
    <property type="molecule type" value="Genomic_DNA"/>
</dbReference>
<organism evidence="1 2">
    <name type="scientific">Halobacteriovorax marinus</name>
    <dbReference type="NCBI Taxonomy" id="97084"/>
    <lineage>
        <taxon>Bacteria</taxon>
        <taxon>Pseudomonadati</taxon>
        <taxon>Bdellovibrionota</taxon>
        <taxon>Bacteriovoracia</taxon>
        <taxon>Bacteriovoracales</taxon>
        <taxon>Halobacteriovoraceae</taxon>
        <taxon>Halobacteriovorax</taxon>
    </lineage>
</organism>
<protein>
    <submittedName>
        <fullName evidence="1">Uncharacterized protein</fullName>
    </submittedName>
</protein>
<reference evidence="2" key="1">
    <citation type="journal article" date="2017" name="Proc. Natl. Acad. Sci. U.S.A.">
        <title>Simulation of Deepwater Horizon oil plume reveals substrate specialization within a complex community of hydrocarbon-degraders.</title>
        <authorList>
            <person name="Hu P."/>
            <person name="Dubinsky E.A."/>
            <person name="Probst A.J."/>
            <person name="Wang J."/>
            <person name="Sieber C.M.K."/>
            <person name="Tom L.M."/>
            <person name="Gardinali P."/>
            <person name="Banfield J.F."/>
            <person name="Atlas R.M."/>
            <person name="Andersen G.L."/>
        </authorList>
    </citation>
    <scope>NUCLEOTIDE SEQUENCE [LARGE SCALE GENOMIC DNA]</scope>
</reference>
<accession>A0A1Y5F397</accession>